<dbReference type="PANTHER" id="PTHR10509:SF14">
    <property type="entry name" value="CAFFEOYL-COA O-METHYLTRANSFERASE 3-RELATED"/>
    <property type="match status" value="1"/>
</dbReference>
<keyword evidence="2 4" id="KW-0808">Transferase</keyword>
<keyword evidence="1 4" id="KW-0489">Methyltransferase</keyword>
<dbReference type="EMBL" id="JBHSFQ010000059">
    <property type="protein sequence ID" value="MFC4566034.1"/>
    <property type="molecule type" value="Genomic_DNA"/>
</dbReference>
<proteinExistence type="predicted"/>
<keyword evidence="3" id="KW-0949">S-adenosyl-L-methionine</keyword>
<dbReference type="Proteomes" id="UP001595923">
    <property type="component" value="Unassembled WGS sequence"/>
</dbReference>
<evidence type="ECO:0000313" key="4">
    <source>
        <dbReference type="EMBL" id="MFC4566034.1"/>
    </source>
</evidence>
<dbReference type="SUPFAM" id="SSF53335">
    <property type="entry name" value="S-adenosyl-L-methionine-dependent methyltransferases"/>
    <property type="match status" value="1"/>
</dbReference>
<dbReference type="CDD" id="cd02440">
    <property type="entry name" value="AdoMet_MTases"/>
    <property type="match status" value="1"/>
</dbReference>
<evidence type="ECO:0000256" key="1">
    <source>
        <dbReference type="ARBA" id="ARBA00022603"/>
    </source>
</evidence>
<comment type="caution">
    <text evidence="4">The sequence shown here is derived from an EMBL/GenBank/DDBJ whole genome shotgun (WGS) entry which is preliminary data.</text>
</comment>
<dbReference type="Gene3D" id="3.40.50.150">
    <property type="entry name" value="Vaccinia Virus protein VP39"/>
    <property type="match status" value="1"/>
</dbReference>
<evidence type="ECO:0000256" key="2">
    <source>
        <dbReference type="ARBA" id="ARBA00022679"/>
    </source>
</evidence>
<evidence type="ECO:0000256" key="3">
    <source>
        <dbReference type="ARBA" id="ARBA00022691"/>
    </source>
</evidence>
<dbReference type="EC" id="2.1.1.-" evidence="4"/>
<dbReference type="RefSeq" id="WP_378580559.1">
    <property type="nucleotide sequence ID" value="NZ_JBHSFQ010000059.1"/>
</dbReference>
<dbReference type="PANTHER" id="PTHR10509">
    <property type="entry name" value="O-METHYLTRANSFERASE-RELATED"/>
    <property type="match status" value="1"/>
</dbReference>
<evidence type="ECO:0000313" key="5">
    <source>
        <dbReference type="Proteomes" id="UP001595923"/>
    </source>
</evidence>
<dbReference type="InterPro" id="IPR002935">
    <property type="entry name" value="SAM_O-MeTrfase"/>
</dbReference>
<dbReference type="GO" id="GO:0008168">
    <property type="term" value="F:methyltransferase activity"/>
    <property type="evidence" value="ECO:0007669"/>
    <property type="project" value="UniProtKB-KW"/>
</dbReference>
<dbReference type="Pfam" id="PF01596">
    <property type="entry name" value="Methyltransf_3"/>
    <property type="match status" value="1"/>
</dbReference>
<name>A0ABV9E621_9ACTN</name>
<dbReference type="InterPro" id="IPR029063">
    <property type="entry name" value="SAM-dependent_MTases_sf"/>
</dbReference>
<dbReference type="GO" id="GO:0032259">
    <property type="term" value="P:methylation"/>
    <property type="evidence" value="ECO:0007669"/>
    <property type="project" value="UniProtKB-KW"/>
</dbReference>
<reference evidence="5" key="1">
    <citation type="journal article" date="2019" name="Int. J. Syst. Evol. Microbiol.">
        <title>The Global Catalogue of Microorganisms (GCM) 10K type strain sequencing project: providing services to taxonomists for standard genome sequencing and annotation.</title>
        <authorList>
            <consortium name="The Broad Institute Genomics Platform"/>
            <consortium name="The Broad Institute Genome Sequencing Center for Infectious Disease"/>
            <person name="Wu L."/>
            <person name="Ma J."/>
        </authorList>
    </citation>
    <scope>NUCLEOTIDE SEQUENCE [LARGE SCALE GENOMIC DNA]</scope>
    <source>
        <strain evidence="5">XZYJ18</strain>
    </source>
</reference>
<sequence length="220" mass="23656">MANQIEPSPELLAYVRDTSLRDDPVLRDLREATAALPAGGAMQVMAEEGQLLALLAGLVAARTVVEVGTFTGYSTLCIARALPADGTIVTCDVSHRWPAIAAEYWRRAGVGDRIDVRVGDAAETLAGLAAEWGPGSVDMVFIDADKSNYRTYYEAALRLVRPGGLIVVDNTLFFGRVSDPAARDPDTAAIRELNAALRDDDRVDVSLLVMADGITLLRKR</sequence>
<dbReference type="InterPro" id="IPR050362">
    <property type="entry name" value="Cation-dep_OMT"/>
</dbReference>
<organism evidence="4 5">
    <name type="scientific">Nocardiopsis mangrovi</name>
    <dbReference type="NCBI Taxonomy" id="1179818"/>
    <lineage>
        <taxon>Bacteria</taxon>
        <taxon>Bacillati</taxon>
        <taxon>Actinomycetota</taxon>
        <taxon>Actinomycetes</taxon>
        <taxon>Streptosporangiales</taxon>
        <taxon>Nocardiopsidaceae</taxon>
        <taxon>Nocardiopsis</taxon>
    </lineage>
</organism>
<protein>
    <submittedName>
        <fullName evidence="4">O-methyltransferase</fullName>
        <ecNumber evidence="4">2.1.1.-</ecNumber>
    </submittedName>
</protein>
<dbReference type="PROSITE" id="PS51682">
    <property type="entry name" value="SAM_OMT_I"/>
    <property type="match status" value="1"/>
</dbReference>
<gene>
    <name evidence="4" type="ORF">ACFO4E_29620</name>
</gene>
<accession>A0ABV9E621</accession>
<keyword evidence="5" id="KW-1185">Reference proteome</keyword>